<dbReference type="RefSeq" id="WP_127763130.1">
    <property type="nucleotide sequence ID" value="NZ_SADE01000001.1"/>
</dbReference>
<reference evidence="13" key="1">
    <citation type="submission" date="2019-01" db="EMBL/GenBank/DDBJ databases">
        <title>Gri0909 isolated from a small marine red alga.</title>
        <authorList>
            <person name="Kim J."/>
            <person name="Jeong S.E."/>
            <person name="Jeon C.O."/>
        </authorList>
    </citation>
    <scope>NUCLEOTIDE SEQUENCE [LARGE SCALE GENOMIC DNA]</scope>
    <source>
        <strain evidence="13">Gri0909</strain>
    </source>
</reference>
<gene>
    <name evidence="12" type="ORF">EOI86_00340</name>
</gene>
<evidence type="ECO:0000256" key="8">
    <source>
        <dbReference type="ARBA" id="ARBA00023004"/>
    </source>
</evidence>
<dbReference type="Gene3D" id="3.50.50.60">
    <property type="entry name" value="FAD/NAD(P)-binding domain"/>
    <property type="match status" value="1"/>
</dbReference>
<dbReference type="GO" id="GO:0016491">
    <property type="term" value="F:oxidoreductase activity"/>
    <property type="evidence" value="ECO:0007669"/>
    <property type="project" value="UniProtKB-KW"/>
</dbReference>
<dbReference type="PRINTS" id="PR00368">
    <property type="entry name" value="FADPNR"/>
</dbReference>
<evidence type="ECO:0000256" key="7">
    <source>
        <dbReference type="ARBA" id="ARBA00023002"/>
    </source>
</evidence>
<dbReference type="GO" id="GO:0046872">
    <property type="term" value="F:metal ion binding"/>
    <property type="evidence" value="ECO:0007669"/>
    <property type="project" value="UniProtKB-KW"/>
</dbReference>
<dbReference type="SUPFAM" id="SSF51395">
    <property type="entry name" value="FMN-linked oxidoreductases"/>
    <property type="match status" value="1"/>
</dbReference>
<dbReference type="AlphaFoldDB" id="A0A3S2W5N2"/>
<feature type="domain" description="FAD/NAD(P)-binding" evidence="11">
    <location>
        <begin position="398"/>
        <end position="643"/>
    </location>
</feature>
<evidence type="ECO:0000259" key="11">
    <source>
        <dbReference type="Pfam" id="PF07992"/>
    </source>
</evidence>
<comment type="caution">
    <text evidence="12">The sequence shown here is derived from an EMBL/GenBank/DDBJ whole genome shotgun (WGS) entry which is preliminary data.</text>
</comment>
<evidence type="ECO:0000313" key="13">
    <source>
        <dbReference type="Proteomes" id="UP000287447"/>
    </source>
</evidence>
<comment type="cofactor">
    <cofactor evidence="1">
        <name>FMN</name>
        <dbReference type="ChEBI" id="CHEBI:58210"/>
    </cofactor>
</comment>
<organism evidence="12 13">
    <name type="scientific">Hwanghaeella grinnelliae</name>
    <dbReference type="NCBI Taxonomy" id="2500179"/>
    <lineage>
        <taxon>Bacteria</taxon>
        <taxon>Pseudomonadati</taxon>
        <taxon>Pseudomonadota</taxon>
        <taxon>Alphaproteobacteria</taxon>
        <taxon>Rhodospirillales</taxon>
        <taxon>Rhodospirillaceae</taxon>
        <taxon>Hwanghaeella</taxon>
    </lineage>
</organism>
<dbReference type="CDD" id="cd04734">
    <property type="entry name" value="OYE_like_3_FMN"/>
    <property type="match status" value="1"/>
</dbReference>
<evidence type="ECO:0000256" key="2">
    <source>
        <dbReference type="ARBA" id="ARBA00001966"/>
    </source>
</evidence>
<comment type="similarity">
    <text evidence="3">In the N-terminal section; belongs to the NADH:flavin oxidoreductase/NADH oxidase family.</text>
</comment>
<keyword evidence="7" id="KW-0560">Oxidoreductase</keyword>
<evidence type="ECO:0000256" key="6">
    <source>
        <dbReference type="ARBA" id="ARBA00022723"/>
    </source>
</evidence>
<dbReference type="GO" id="GO:0051536">
    <property type="term" value="F:iron-sulfur cluster binding"/>
    <property type="evidence" value="ECO:0007669"/>
    <property type="project" value="UniProtKB-KW"/>
</dbReference>
<evidence type="ECO:0000259" key="10">
    <source>
        <dbReference type="Pfam" id="PF00724"/>
    </source>
</evidence>
<name>A0A3S2W5N2_9PROT</name>
<keyword evidence="6" id="KW-0479">Metal-binding</keyword>
<feature type="domain" description="NADH:flavin oxidoreductase/NADH oxidase N-terminal" evidence="10">
    <location>
        <begin position="14"/>
        <end position="352"/>
    </location>
</feature>
<evidence type="ECO:0000256" key="4">
    <source>
        <dbReference type="ARBA" id="ARBA00022630"/>
    </source>
</evidence>
<protein>
    <submittedName>
        <fullName evidence="12">FAD-dependent oxidoreductase</fullName>
    </submittedName>
</protein>
<dbReference type="InterPro" id="IPR013785">
    <property type="entry name" value="Aldolase_TIM"/>
</dbReference>
<dbReference type="SUPFAM" id="SSF51905">
    <property type="entry name" value="FAD/NAD(P)-binding domain"/>
    <property type="match status" value="1"/>
</dbReference>
<dbReference type="Pfam" id="PF00724">
    <property type="entry name" value="Oxidored_FMN"/>
    <property type="match status" value="1"/>
</dbReference>
<keyword evidence="4" id="KW-0285">Flavoprotein</keyword>
<dbReference type="InterPro" id="IPR001155">
    <property type="entry name" value="OxRdtase_FMN_N"/>
</dbReference>
<dbReference type="InterPro" id="IPR023753">
    <property type="entry name" value="FAD/NAD-binding_dom"/>
</dbReference>
<dbReference type="InterPro" id="IPR051793">
    <property type="entry name" value="NADH:flavin_oxidoreductase"/>
</dbReference>
<dbReference type="Pfam" id="PF07992">
    <property type="entry name" value="Pyr_redox_2"/>
    <property type="match status" value="1"/>
</dbReference>
<proteinExistence type="inferred from homology"/>
<comment type="cofactor">
    <cofactor evidence="2">
        <name>[4Fe-4S] cluster</name>
        <dbReference type="ChEBI" id="CHEBI:49883"/>
    </cofactor>
</comment>
<evidence type="ECO:0000256" key="5">
    <source>
        <dbReference type="ARBA" id="ARBA00022643"/>
    </source>
</evidence>
<keyword evidence="8" id="KW-0408">Iron</keyword>
<evidence type="ECO:0000313" key="12">
    <source>
        <dbReference type="EMBL" id="RVU37791.1"/>
    </source>
</evidence>
<evidence type="ECO:0000256" key="9">
    <source>
        <dbReference type="ARBA" id="ARBA00023014"/>
    </source>
</evidence>
<dbReference type="Proteomes" id="UP000287447">
    <property type="component" value="Unassembled WGS sequence"/>
</dbReference>
<evidence type="ECO:0000256" key="1">
    <source>
        <dbReference type="ARBA" id="ARBA00001917"/>
    </source>
</evidence>
<dbReference type="PRINTS" id="PR00411">
    <property type="entry name" value="PNDRDTASEI"/>
</dbReference>
<keyword evidence="5" id="KW-0288">FMN</keyword>
<dbReference type="Gene3D" id="3.20.20.70">
    <property type="entry name" value="Aldolase class I"/>
    <property type="match status" value="1"/>
</dbReference>
<dbReference type="EMBL" id="SADE01000001">
    <property type="protein sequence ID" value="RVU37791.1"/>
    <property type="molecule type" value="Genomic_DNA"/>
</dbReference>
<dbReference type="PANTHER" id="PTHR42917:SF2">
    <property type="entry name" value="2,4-DIENOYL-COA REDUCTASE [(2E)-ENOYL-COA-PRODUCING]"/>
    <property type="match status" value="1"/>
</dbReference>
<accession>A0A3S2W5N2</accession>
<dbReference type="GO" id="GO:0010181">
    <property type="term" value="F:FMN binding"/>
    <property type="evidence" value="ECO:0007669"/>
    <property type="project" value="InterPro"/>
</dbReference>
<keyword evidence="9" id="KW-0411">Iron-sulfur</keyword>
<dbReference type="OrthoDB" id="9804454at2"/>
<sequence>MPQNSPATQSTDPLLQPFQLKHLALRNRVMSTSHACGLGDADGMPGEAYQRYHEEKAKGGLALTMFGGSSYIGPDSTWASGQLNVGTDKVIPFLQSFADRVHRQGAAIMVQITHLGRRGETNTQNWLPTIAPSPIREALHRAIPREMDRNDIDRVVKAFGDAAYRCREGGLDGLETMMQGHLIGQFMSPATNKRTDDFGGSVENRCRFALMVHEEIRNRVGDDFIVGMRYGIDEAMQGGPQAGMDFEECLKAAHILEHSGLLDFFNANYGRIDKMMEMAEQCMPGMSMPIAPWLEKAGTFKREVGLPVFHAARITDLSTARHAIREGLLDMVAMTRAHIADPQIVNKLARGEEERIRPCVGATHCMGANRPTCLHNAASGRERFWPQVIEETAGPVRKIVIVGGGPAGLEAARVSAERGHDVVLFEAADRLGGQMRMAPAASWRKDVAGLIDWRASELETLGVDLRLSHYAEAQDILAESPNVVIIATGGIPDLDGLEGAELCTSPWDILTGSASAGDTAVVYDGTGRHTAPTVAEFLTRQGKKADLVLLDDVPGKELDYSEQASWKKRIAQEHIPTHAEYGLRAVTRDGNSLAAVFTHELTGEDMKIECDTVIVENGTLPVDDVYQELRSASANDGFLDLDALVAGKPQPSLDQDGISLFRIGDAAASRNVAAAVFDALRLCSRL</sequence>
<evidence type="ECO:0000256" key="3">
    <source>
        <dbReference type="ARBA" id="ARBA00011048"/>
    </source>
</evidence>
<dbReference type="InterPro" id="IPR036188">
    <property type="entry name" value="FAD/NAD-bd_sf"/>
</dbReference>
<dbReference type="PANTHER" id="PTHR42917">
    <property type="entry name" value="2,4-DIENOYL-COA REDUCTASE"/>
    <property type="match status" value="1"/>
</dbReference>
<keyword evidence="13" id="KW-1185">Reference proteome</keyword>
<dbReference type="Gene3D" id="3.40.50.720">
    <property type="entry name" value="NAD(P)-binding Rossmann-like Domain"/>
    <property type="match status" value="1"/>
</dbReference>